<feature type="domain" description="Ig-like" evidence="1">
    <location>
        <begin position="973"/>
        <end position="1045"/>
    </location>
</feature>
<sequence>PPGIAGDFQLPENISTVEKNPISLVCEASGIPLPSVTWLKNGWPVTSNTSVRILSGGRTLRLTHTTVSDEGHYTCVVTNAAGEVRKDFYLSVLVPPGIVGENKQEDMKVKEKNSVTLTCEVIGNPIPQITWIKDGQPLMEDKDHRFLSSGRFLQITNAQVSDMGRYTCVASNTAGDKSKSYILNVLVSPTIVGADSHGSAEEVTVILNSPTSLVCEAYSYPPATITWLKDGSLLESNRNIHILPGGRILQILSAQKHSAARYTCIATNEAGETLKHFEVQVYIPPTINRGDVPGMGLSHKEMKIKINHSLTLECEAHAVPAAAISWYKDGQASHNLIYFYGHTLQITEAQVSDTGRYTCLASNIAGEDEVEFDINIQVPPSFQQPYRGWEAGNMVDTGRGGENKDVIINNPLSLYCETDAVPPPVLTWYKDGYPLSSSDKVLILPVPPSISGADGDLPEEVNVLGNKVAVMDCVTSGSPSPSITWQKDGHLLAEDNKHSFLSNGRRLQILNSQVTDTGRYACVVENIAGRAKKYFNLNVHVPPSVVGANPENLTVVVNNFISLNCEVTGFPPPDLSWLKNGKPVSLNTNTFIVPVPPSIKDHSGTSVTVFNVRVGTPVMLECKASAIPPPVITWYKNRRIISESANMEILADGQTLRIKGAEVSDTGQYVCKAINIAGRDYKHFHLNVYVPPNIEGPKEELIIETISNPVAFMCDATGIPPPTLVWLKNGKPLENSNSLDVHIFSGGSRVQIAHSQLLDSGTYTCIASNVEGKAQKSFVLSVQVPPAITNNKSEPEDLAALLESSINIGCTATGMPSPQINWLKNGLPLSVSSRIRLLSAGQILRLVRVQISDAGVYTCVASSRAGVDNKHYNLQIFVPPSLDNARGTEEVTIAKGSSASLKCFTDGTPAPAMSWFKNGHPLSLGAHQNLSSRGMVLHFAETEIGDIGKYTCVASNKAGDVSKHFSLKVLEPPQINGSGQPEELSVIVNNPLELPCISTGIPIPKISWMKDGRPLLQNDNIRVIREGLQITSAQVEDAGRYTCLAFSLAGDDDKEYLVRVHVPPNIAGTSGVQDLTVLQNRQVILECKSDAIPPPTISWLKNGELLEGTPRIRILSNGRYMQINNADLGDTANYTCVASNIAGKMTREFMLAVHGKIMDSFLCILLFA</sequence>
<dbReference type="PANTHER" id="PTHR45080">
    <property type="entry name" value="CONTACTIN 5"/>
    <property type="match status" value="1"/>
</dbReference>
<dbReference type="SMART" id="SM00408">
    <property type="entry name" value="IGc2"/>
    <property type="match status" value="12"/>
</dbReference>
<proteinExistence type="predicted"/>
<dbReference type="SMART" id="SM00406">
    <property type="entry name" value="IGv"/>
    <property type="match status" value="5"/>
</dbReference>
<dbReference type="GO" id="GO:0043025">
    <property type="term" value="C:neuronal cell body"/>
    <property type="evidence" value="ECO:0007669"/>
    <property type="project" value="TreeGrafter"/>
</dbReference>
<feature type="domain" description="Ig-like" evidence="1">
    <location>
        <begin position="880"/>
        <end position="968"/>
    </location>
</feature>
<dbReference type="Gene3D" id="2.60.40.10">
    <property type="entry name" value="Immunoglobulins"/>
    <property type="match status" value="13"/>
</dbReference>
<evidence type="ECO:0000313" key="2">
    <source>
        <dbReference type="EMBL" id="POI33792.1"/>
    </source>
</evidence>
<dbReference type="Pfam" id="PF13927">
    <property type="entry name" value="Ig_3"/>
    <property type="match status" value="4"/>
</dbReference>
<dbReference type="InterPro" id="IPR007110">
    <property type="entry name" value="Ig-like_dom"/>
</dbReference>
<dbReference type="InterPro" id="IPR003598">
    <property type="entry name" value="Ig_sub2"/>
</dbReference>
<dbReference type="InterPro" id="IPR013098">
    <property type="entry name" value="Ig_I-set"/>
</dbReference>
<dbReference type="PROSITE" id="PS50835">
    <property type="entry name" value="IG_LIKE"/>
    <property type="match status" value="12"/>
</dbReference>
<dbReference type="EMBL" id="PPHD01002898">
    <property type="protein sequence ID" value="POI33792.1"/>
    <property type="molecule type" value="Genomic_DNA"/>
</dbReference>
<name>A0A2P4TBQ2_BAMTH</name>
<feature type="domain" description="Ig-like" evidence="1">
    <location>
        <begin position="543"/>
        <end position="582"/>
    </location>
</feature>
<feature type="domain" description="Ig-like" evidence="1">
    <location>
        <begin position="786"/>
        <end position="875"/>
    </location>
</feature>
<dbReference type="InterPro" id="IPR050958">
    <property type="entry name" value="Cell_Adh-Cytoskel_Orgn"/>
</dbReference>
<feature type="domain" description="Ig-like" evidence="1">
    <location>
        <begin position="293"/>
        <end position="375"/>
    </location>
</feature>
<gene>
    <name evidence="2" type="ORF">CIB84_002456</name>
</gene>
<comment type="caution">
    <text evidence="2">The sequence shown here is derived from an EMBL/GenBank/DDBJ whole genome shotgun (WGS) entry which is preliminary data.</text>
</comment>
<feature type="domain" description="Ig-like" evidence="1">
    <location>
        <begin position="189"/>
        <end position="280"/>
    </location>
</feature>
<dbReference type="Pfam" id="PF07679">
    <property type="entry name" value="I-set"/>
    <property type="match status" value="8"/>
</dbReference>
<feature type="domain" description="Ig-like" evidence="1">
    <location>
        <begin position="448"/>
        <end position="538"/>
    </location>
</feature>
<reference evidence="2 3" key="1">
    <citation type="submission" date="2018-01" db="EMBL/GenBank/DDBJ databases">
        <title>Comparison of the Chinese Bamboo Partridge and Red Junglefowl genome sequences highlights the importance of demography in genome evolution.</title>
        <authorList>
            <person name="Tiley G.P."/>
            <person name="Kimball R.T."/>
            <person name="Braun E.L."/>
            <person name="Burleigh J.G."/>
        </authorList>
    </citation>
    <scope>NUCLEOTIDE SEQUENCE [LARGE SCALE GENOMIC DNA]</scope>
    <source>
        <strain evidence="2">RTK389</strain>
        <tissue evidence="2">Blood</tissue>
    </source>
</reference>
<accession>A0A2P4TBQ2</accession>
<evidence type="ECO:0000259" key="1">
    <source>
        <dbReference type="PROSITE" id="PS50835"/>
    </source>
</evidence>
<dbReference type="FunFam" id="2.60.40.10:FF:000279">
    <property type="entry name" value="Hemicentin 1"/>
    <property type="match status" value="1"/>
</dbReference>
<feature type="domain" description="Ig-like" evidence="1">
    <location>
        <begin position="697"/>
        <end position="781"/>
    </location>
</feature>
<dbReference type="FunFam" id="2.60.40.10:FF:000285">
    <property type="entry name" value="Hemicentin 1"/>
    <property type="match status" value="3"/>
</dbReference>
<evidence type="ECO:0000313" key="3">
    <source>
        <dbReference type="Proteomes" id="UP000237246"/>
    </source>
</evidence>
<dbReference type="InterPro" id="IPR013106">
    <property type="entry name" value="Ig_V-set"/>
</dbReference>
<dbReference type="GO" id="GO:0008046">
    <property type="term" value="F:axon guidance receptor activity"/>
    <property type="evidence" value="ECO:0007669"/>
    <property type="project" value="TreeGrafter"/>
</dbReference>
<feature type="domain" description="Ig-like" evidence="1">
    <location>
        <begin position="2"/>
        <end position="91"/>
    </location>
</feature>
<feature type="domain" description="Ig-like" evidence="1">
    <location>
        <begin position="96"/>
        <end position="184"/>
    </location>
</feature>
<feature type="domain" description="Ig-like" evidence="1">
    <location>
        <begin position="1064"/>
        <end position="1152"/>
    </location>
</feature>
<organism evidence="2 3">
    <name type="scientific">Bambusicola thoracicus</name>
    <name type="common">Chinese bamboo-partridge</name>
    <name type="synonym">Perdix thoracica</name>
    <dbReference type="NCBI Taxonomy" id="9083"/>
    <lineage>
        <taxon>Eukaryota</taxon>
        <taxon>Metazoa</taxon>
        <taxon>Chordata</taxon>
        <taxon>Craniata</taxon>
        <taxon>Vertebrata</taxon>
        <taxon>Euteleostomi</taxon>
        <taxon>Archelosauria</taxon>
        <taxon>Archosauria</taxon>
        <taxon>Dinosauria</taxon>
        <taxon>Saurischia</taxon>
        <taxon>Theropoda</taxon>
        <taxon>Coelurosauria</taxon>
        <taxon>Aves</taxon>
        <taxon>Neognathae</taxon>
        <taxon>Galloanserae</taxon>
        <taxon>Galliformes</taxon>
        <taxon>Phasianidae</taxon>
        <taxon>Perdicinae</taxon>
        <taxon>Bambusicola</taxon>
    </lineage>
</organism>
<dbReference type="GO" id="GO:0030424">
    <property type="term" value="C:axon"/>
    <property type="evidence" value="ECO:0007669"/>
    <property type="project" value="TreeGrafter"/>
</dbReference>
<dbReference type="Proteomes" id="UP000237246">
    <property type="component" value="Unassembled WGS sequence"/>
</dbReference>
<keyword evidence="3" id="KW-1185">Reference proteome</keyword>
<feature type="domain" description="Ig-like" evidence="1">
    <location>
        <begin position="597"/>
        <end position="675"/>
    </location>
</feature>
<dbReference type="CDD" id="cd00096">
    <property type="entry name" value="Ig"/>
    <property type="match status" value="4"/>
</dbReference>
<dbReference type="AlphaFoldDB" id="A0A2P4TBQ2"/>
<dbReference type="SUPFAM" id="SSF48726">
    <property type="entry name" value="Immunoglobulin"/>
    <property type="match status" value="11"/>
</dbReference>
<dbReference type="SMART" id="SM00409">
    <property type="entry name" value="IG"/>
    <property type="match status" value="11"/>
</dbReference>
<dbReference type="InterPro" id="IPR013783">
    <property type="entry name" value="Ig-like_fold"/>
</dbReference>
<dbReference type="FunFam" id="2.60.40.10:FF:000594">
    <property type="entry name" value="Hemicentin 1"/>
    <property type="match status" value="1"/>
</dbReference>
<dbReference type="FunFam" id="2.60.40.10:FF:000795">
    <property type="entry name" value="Hemicentin 1"/>
    <property type="match status" value="1"/>
</dbReference>
<dbReference type="GO" id="GO:0007156">
    <property type="term" value="P:homophilic cell adhesion via plasma membrane adhesion molecules"/>
    <property type="evidence" value="ECO:0007669"/>
    <property type="project" value="TreeGrafter"/>
</dbReference>
<dbReference type="InterPro" id="IPR036179">
    <property type="entry name" value="Ig-like_dom_sf"/>
</dbReference>
<protein>
    <recommendedName>
        <fullName evidence="1">Ig-like domain-containing protein</fullName>
    </recommendedName>
</protein>
<dbReference type="PANTHER" id="PTHR45080:SF28">
    <property type="entry name" value="HEMICENTIN-2"/>
    <property type="match status" value="1"/>
</dbReference>
<dbReference type="OrthoDB" id="5985519at2759"/>
<dbReference type="FunFam" id="2.60.40.10:FF:000130">
    <property type="entry name" value="Hemicentin 1"/>
    <property type="match status" value="5"/>
</dbReference>
<dbReference type="GO" id="GO:0050808">
    <property type="term" value="P:synapse organization"/>
    <property type="evidence" value="ECO:0007669"/>
    <property type="project" value="TreeGrafter"/>
</dbReference>
<feature type="non-terminal residue" evidence="2">
    <location>
        <position position="1"/>
    </location>
</feature>
<dbReference type="GO" id="GO:0005886">
    <property type="term" value="C:plasma membrane"/>
    <property type="evidence" value="ECO:0007669"/>
    <property type="project" value="TreeGrafter"/>
</dbReference>
<dbReference type="InterPro" id="IPR003599">
    <property type="entry name" value="Ig_sub"/>
</dbReference>